<dbReference type="AlphaFoldDB" id="A0A3P7LLJ6"/>
<evidence type="ECO:0000313" key="2">
    <source>
        <dbReference type="EMBL" id="VDN14200.1"/>
    </source>
</evidence>
<gene>
    <name evidence="2" type="ORF">DILT_LOCUS10031</name>
</gene>
<feature type="compositionally biased region" description="Low complexity" evidence="1">
    <location>
        <begin position="76"/>
        <end position="95"/>
    </location>
</feature>
<dbReference type="EMBL" id="UYRU01058561">
    <property type="protein sequence ID" value="VDN14200.1"/>
    <property type="molecule type" value="Genomic_DNA"/>
</dbReference>
<feature type="region of interest" description="Disordered" evidence="1">
    <location>
        <begin position="43"/>
        <end position="95"/>
    </location>
</feature>
<protein>
    <submittedName>
        <fullName evidence="2">Uncharacterized protein</fullName>
    </submittedName>
</protein>
<reference evidence="2 3" key="1">
    <citation type="submission" date="2018-11" db="EMBL/GenBank/DDBJ databases">
        <authorList>
            <consortium name="Pathogen Informatics"/>
        </authorList>
    </citation>
    <scope>NUCLEOTIDE SEQUENCE [LARGE SCALE GENOMIC DNA]</scope>
</reference>
<evidence type="ECO:0000313" key="3">
    <source>
        <dbReference type="Proteomes" id="UP000281553"/>
    </source>
</evidence>
<keyword evidence="3" id="KW-1185">Reference proteome</keyword>
<accession>A0A3P7LLJ6</accession>
<organism evidence="2 3">
    <name type="scientific">Dibothriocephalus latus</name>
    <name type="common">Fish tapeworm</name>
    <name type="synonym">Diphyllobothrium latum</name>
    <dbReference type="NCBI Taxonomy" id="60516"/>
    <lineage>
        <taxon>Eukaryota</taxon>
        <taxon>Metazoa</taxon>
        <taxon>Spiralia</taxon>
        <taxon>Lophotrochozoa</taxon>
        <taxon>Platyhelminthes</taxon>
        <taxon>Cestoda</taxon>
        <taxon>Eucestoda</taxon>
        <taxon>Diphyllobothriidea</taxon>
        <taxon>Diphyllobothriidae</taxon>
        <taxon>Dibothriocephalus</taxon>
    </lineage>
</organism>
<dbReference type="Proteomes" id="UP000281553">
    <property type="component" value="Unassembled WGS sequence"/>
</dbReference>
<evidence type="ECO:0000256" key="1">
    <source>
        <dbReference type="SAM" id="MobiDB-lite"/>
    </source>
</evidence>
<dbReference type="OrthoDB" id="10422725at2759"/>
<name>A0A3P7LLJ6_DIBLA</name>
<proteinExistence type="predicted"/>
<sequence>MAFPLRGADNNHLTAAGNRLYPAVTHYLPSMAEHLIVVADESGSVLPPEPTDSVRNSVLPDPETNSQKNIYVLHSTPTQPNTTTTTVTPTDNVGN</sequence>